<evidence type="ECO:0000313" key="2">
    <source>
        <dbReference type="EMBL" id="GAA4297453.1"/>
    </source>
</evidence>
<feature type="domain" description="Clp R" evidence="1">
    <location>
        <begin position="124"/>
        <end position="179"/>
    </location>
</feature>
<gene>
    <name evidence="2" type="ORF">GCM10023086_11570</name>
</gene>
<keyword evidence="2" id="KW-0378">Hydrolase</keyword>
<sequence length="188" mass="20151">MFERFTKDARDVVKGAFAYVDGGGGGRCVEPEHLLLALLDREASRGSFALSALGLGERRESVREALRQARRRAGLSRAEADALSGLGIDVAEIVARVEEVHGVGAMAGDTQDKRWWSGRPSFGRAAKGVLEHSLRVALARRDRHIGDEHLLLALTARPGVPAEVLADHGVTYESLTRVLYGGGEAKAG</sequence>
<dbReference type="Proteomes" id="UP001501115">
    <property type="component" value="Unassembled WGS sequence"/>
</dbReference>
<dbReference type="RefSeq" id="WP_345660288.1">
    <property type="nucleotide sequence ID" value="NZ_BAABET010000002.1"/>
</dbReference>
<dbReference type="EMBL" id="BAABET010000002">
    <property type="protein sequence ID" value="GAA4297453.1"/>
    <property type="molecule type" value="Genomic_DNA"/>
</dbReference>
<comment type="caution">
    <text evidence="2">The sequence shown here is derived from an EMBL/GenBank/DDBJ whole genome shotgun (WGS) entry which is preliminary data.</text>
</comment>
<dbReference type="InterPro" id="IPR036628">
    <property type="entry name" value="Clp_N_dom_sf"/>
</dbReference>
<dbReference type="SUPFAM" id="SSF81923">
    <property type="entry name" value="Double Clp-N motif"/>
    <property type="match status" value="1"/>
</dbReference>
<proteinExistence type="predicted"/>
<reference evidence="3" key="1">
    <citation type="journal article" date="2019" name="Int. J. Syst. Evol. Microbiol.">
        <title>The Global Catalogue of Microorganisms (GCM) 10K type strain sequencing project: providing services to taxonomists for standard genome sequencing and annotation.</title>
        <authorList>
            <consortium name="The Broad Institute Genomics Platform"/>
            <consortium name="The Broad Institute Genome Sequencing Center for Infectious Disease"/>
            <person name="Wu L."/>
            <person name="Ma J."/>
        </authorList>
    </citation>
    <scope>NUCLEOTIDE SEQUENCE [LARGE SCALE GENOMIC DNA]</scope>
    <source>
        <strain evidence="3">JCM 31290</strain>
    </source>
</reference>
<dbReference type="GO" id="GO:0006508">
    <property type="term" value="P:proteolysis"/>
    <property type="evidence" value="ECO:0007669"/>
    <property type="project" value="UniProtKB-KW"/>
</dbReference>
<dbReference type="GO" id="GO:0008233">
    <property type="term" value="F:peptidase activity"/>
    <property type="evidence" value="ECO:0007669"/>
    <property type="project" value="UniProtKB-KW"/>
</dbReference>
<dbReference type="Gene3D" id="1.10.1780.10">
    <property type="entry name" value="Clp, N-terminal domain"/>
    <property type="match status" value="2"/>
</dbReference>
<dbReference type="InterPro" id="IPR004176">
    <property type="entry name" value="Clp_R_N"/>
</dbReference>
<evidence type="ECO:0000259" key="1">
    <source>
        <dbReference type="Pfam" id="PF02861"/>
    </source>
</evidence>
<protein>
    <submittedName>
        <fullName evidence="2">Clp protease N-terminal domain-containing protein</fullName>
    </submittedName>
</protein>
<keyword evidence="3" id="KW-1185">Reference proteome</keyword>
<name>A0ABP8F892_9ACTN</name>
<keyword evidence="2" id="KW-0645">Protease</keyword>
<accession>A0ABP8F892</accession>
<organism evidence="2 3">
    <name type="scientific">Streptomyces venetus</name>
    <dbReference type="NCBI Taxonomy" id="1701086"/>
    <lineage>
        <taxon>Bacteria</taxon>
        <taxon>Bacillati</taxon>
        <taxon>Actinomycetota</taxon>
        <taxon>Actinomycetes</taxon>
        <taxon>Kitasatosporales</taxon>
        <taxon>Streptomycetaceae</taxon>
        <taxon>Streptomyces</taxon>
    </lineage>
</organism>
<dbReference type="Pfam" id="PF02861">
    <property type="entry name" value="Clp_N"/>
    <property type="match status" value="1"/>
</dbReference>
<evidence type="ECO:0000313" key="3">
    <source>
        <dbReference type="Proteomes" id="UP001501115"/>
    </source>
</evidence>